<comment type="caution">
    <text evidence="2">The sequence shown here is derived from an EMBL/GenBank/DDBJ whole genome shotgun (WGS) entry which is preliminary data.</text>
</comment>
<dbReference type="GO" id="GO:0006813">
    <property type="term" value="P:potassium ion transport"/>
    <property type="evidence" value="ECO:0007669"/>
    <property type="project" value="InterPro"/>
</dbReference>
<protein>
    <recommendedName>
        <fullName evidence="1">RCK N-terminal domain-containing protein</fullName>
    </recommendedName>
</protein>
<dbReference type="PROSITE" id="PS51201">
    <property type="entry name" value="RCK_N"/>
    <property type="match status" value="1"/>
</dbReference>
<evidence type="ECO:0000313" key="2">
    <source>
        <dbReference type="EMBL" id="GAI43255.1"/>
    </source>
</evidence>
<dbReference type="Pfam" id="PF02254">
    <property type="entry name" value="TrkA_N"/>
    <property type="match status" value="1"/>
</dbReference>
<gene>
    <name evidence="2" type="ORF">S06H3_43012</name>
</gene>
<sequence>MYIVVIGGGRLGYYLTKALLDEDHEVLIIEKNATICENIVGEMGSVCIHGDGCEASTLAEV</sequence>
<dbReference type="EMBL" id="BARV01026643">
    <property type="protein sequence ID" value="GAI43255.1"/>
    <property type="molecule type" value="Genomic_DNA"/>
</dbReference>
<dbReference type="SUPFAM" id="SSF51735">
    <property type="entry name" value="NAD(P)-binding Rossmann-fold domains"/>
    <property type="match status" value="1"/>
</dbReference>
<accession>X1PWM1</accession>
<dbReference type="InterPro" id="IPR003148">
    <property type="entry name" value="RCK_N"/>
</dbReference>
<proteinExistence type="predicted"/>
<organism evidence="2">
    <name type="scientific">marine sediment metagenome</name>
    <dbReference type="NCBI Taxonomy" id="412755"/>
    <lineage>
        <taxon>unclassified sequences</taxon>
        <taxon>metagenomes</taxon>
        <taxon>ecological metagenomes</taxon>
    </lineage>
</organism>
<feature type="non-terminal residue" evidence="2">
    <location>
        <position position="61"/>
    </location>
</feature>
<name>X1PWM1_9ZZZZ</name>
<reference evidence="2" key="1">
    <citation type="journal article" date="2014" name="Front. Microbiol.">
        <title>High frequency of phylogenetically diverse reductive dehalogenase-homologous genes in deep subseafloor sedimentary metagenomes.</title>
        <authorList>
            <person name="Kawai M."/>
            <person name="Futagami T."/>
            <person name="Toyoda A."/>
            <person name="Takaki Y."/>
            <person name="Nishi S."/>
            <person name="Hori S."/>
            <person name="Arai W."/>
            <person name="Tsubouchi T."/>
            <person name="Morono Y."/>
            <person name="Uchiyama I."/>
            <person name="Ito T."/>
            <person name="Fujiyama A."/>
            <person name="Inagaki F."/>
            <person name="Takami H."/>
        </authorList>
    </citation>
    <scope>NUCLEOTIDE SEQUENCE</scope>
    <source>
        <strain evidence="2">Expedition CK06-06</strain>
    </source>
</reference>
<evidence type="ECO:0000259" key="1">
    <source>
        <dbReference type="PROSITE" id="PS51201"/>
    </source>
</evidence>
<dbReference type="AlphaFoldDB" id="X1PWM1"/>
<dbReference type="InterPro" id="IPR036291">
    <property type="entry name" value="NAD(P)-bd_dom_sf"/>
</dbReference>
<dbReference type="Gene3D" id="3.40.50.720">
    <property type="entry name" value="NAD(P)-binding Rossmann-like Domain"/>
    <property type="match status" value="1"/>
</dbReference>
<feature type="domain" description="RCK N-terminal" evidence="1">
    <location>
        <begin position="1"/>
        <end position="61"/>
    </location>
</feature>